<dbReference type="Gene3D" id="4.10.60.10">
    <property type="entry name" value="Zinc finger, CCHC-type"/>
    <property type="match status" value="1"/>
</dbReference>
<dbReference type="PANTHER" id="PTHR35046:SF26">
    <property type="entry name" value="RNA-DIRECTED DNA POLYMERASE"/>
    <property type="match status" value="1"/>
</dbReference>
<dbReference type="Proteomes" id="UP000626092">
    <property type="component" value="Unassembled WGS sequence"/>
</dbReference>
<name>A0A834G0W1_RHOSS</name>
<gene>
    <name evidence="4" type="ORF">RHSIM_Rhsim13G0108600</name>
</gene>
<dbReference type="EMBL" id="WJXA01000013">
    <property type="protein sequence ID" value="KAF7120950.1"/>
    <property type="molecule type" value="Genomic_DNA"/>
</dbReference>
<dbReference type="GO" id="GO:0003676">
    <property type="term" value="F:nucleic acid binding"/>
    <property type="evidence" value="ECO:0007669"/>
    <property type="project" value="InterPro"/>
</dbReference>
<dbReference type="GO" id="GO:0008270">
    <property type="term" value="F:zinc ion binding"/>
    <property type="evidence" value="ECO:0007669"/>
    <property type="project" value="UniProtKB-KW"/>
</dbReference>
<evidence type="ECO:0000256" key="1">
    <source>
        <dbReference type="PROSITE-ProRule" id="PRU00047"/>
    </source>
</evidence>
<protein>
    <recommendedName>
        <fullName evidence="3">CCHC-type domain-containing protein</fullName>
    </recommendedName>
</protein>
<keyword evidence="5" id="KW-1185">Reference proteome</keyword>
<dbReference type="PANTHER" id="PTHR35046">
    <property type="entry name" value="ZINC KNUCKLE (CCHC-TYPE) FAMILY PROTEIN"/>
    <property type="match status" value="1"/>
</dbReference>
<evidence type="ECO:0000256" key="2">
    <source>
        <dbReference type="SAM" id="MobiDB-lite"/>
    </source>
</evidence>
<dbReference type="SMART" id="SM00343">
    <property type="entry name" value="ZnF_C2HC"/>
    <property type="match status" value="1"/>
</dbReference>
<feature type="domain" description="CCHC-type" evidence="3">
    <location>
        <begin position="102"/>
        <end position="119"/>
    </location>
</feature>
<reference evidence="4" key="1">
    <citation type="submission" date="2019-11" db="EMBL/GenBank/DDBJ databases">
        <authorList>
            <person name="Liu Y."/>
            <person name="Hou J."/>
            <person name="Li T.-Q."/>
            <person name="Guan C.-H."/>
            <person name="Wu X."/>
            <person name="Wu H.-Z."/>
            <person name="Ling F."/>
            <person name="Zhang R."/>
            <person name="Shi X.-G."/>
            <person name="Ren J.-P."/>
            <person name="Chen E.-F."/>
            <person name="Sun J.-M."/>
        </authorList>
    </citation>
    <scope>NUCLEOTIDE SEQUENCE</scope>
    <source>
        <strain evidence="4">Adult_tree_wgs_1</strain>
        <tissue evidence="4">Leaves</tissue>
    </source>
</reference>
<keyword evidence="1" id="KW-0862">Zinc</keyword>
<sequence length="213" mass="24425">MRHCRTRGAIIAHYLGGLRTEIIRVVQLQPYWTYNDVVKLAIKVERQEKEGRGKNQQPLLKDVISNQGSGLESKPVQALKPTPKDEKTTDSSHPSSSHTNSRKCFKCQGYGHIASYCPNRKIFTLSMMDMKLAGKKFDHEECSKILMAANMETEIDWSKPPIYDEYPEEDDDSEELKLLTTRNAPQLHTSSLTVNSKKRKVDDWDWLDESVVK</sequence>
<evidence type="ECO:0000313" key="4">
    <source>
        <dbReference type="EMBL" id="KAF7120950.1"/>
    </source>
</evidence>
<keyword evidence="1" id="KW-0863">Zinc-finger</keyword>
<dbReference type="OrthoDB" id="1731207at2759"/>
<dbReference type="PROSITE" id="PS50158">
    <property type="entry name" value="ZF_CCHC"/>
    <property type="match status" value="1"/>
</dbReference>
<dbReference type="AlphaFoldDB" id="A0A834G0W1"/>
<comment type="caution">
    <text evidence="4">The sequence shown here is derived from an EMBL/GenBank/DDBJ whole genome shotgun (WGS) entry which is preliminary data.</text>
</comment>
<feature type="region of interest" description="Disordered" evidence="2">
    <location>
        <begin position="66"/>
        <end position="101"/>
    </location>
</feature>
<evidence type="ECO:0000313" key="5">
    <source>
        <dbReference type="Proteomes" id="UP000626092"/>
    </source>
</evidence>
<keyword evidence="1" id="KW-0479">Metal-binding</keyword>
<evidence type="ECO:0000259" key="3">
    <source>
        <dbReference type="PROSITE" id="PS50158"/>
    </source>
</evidence>
<organism evidence="4 5">
    <name type="scientific">Rhododendron simsii</name>
    <name type="common">Sims's rhododendron</name>
    <dbReference type="NCBI Taxonomy" id="118357"/>
    <lineage>
        <taxon>Eukaryota</taxon>
        <taxon>Viridiplantae</taxon>
        <taxon>Streptophyta</taxon>
        <taxon>Embryophyta</taxon>
        <taxon>Tracheophyta</taxon>
        <taxon>Spermatophyta</taxon>
        <taxon>Magnoliopsida</taxon>
        <taxon>eudicotyledons</taxon>
        <taxon>Gunneridae</taxon>
        <taxon>Pentapetalae</taxon>
        <taxon>asterids</taxon>
        <taxon>Ericales</taxon>
        <taxon>Ericaceae</taxon>
        <taxon>Ericoideae</taxon>
        <taxon>Rhodoreae</taxon>
        <taxon>Rhododendron</taxon>
    </lineage>
</organism>
<proteinExistence type="predicted"/>
<dbReference type="SUPFAM" id="SSF57756">
    <property type="entry name" value="Retrovirus zinc finger-like domains"/>
    <property type="match status" value="1"/>
</dbReference>
<accession>A0A834G0W1</accession>
<dbReference type="InterPro" id="IPR001878">
    <property type="entry name" value="Znf_CCHC"/>
</dbReference>
<dbReference type="InterPro" id="IPR036875">
    <property type="entry name" value="Znf_CCHC_sf"/>
</dbReference>